<comment type="caution">
    <text evidence="1">The sequence shown here is derived from an EMBL/GenBank/DDBJ whole genome shotgun (WGS) entry which is preliminary data.</text>
</comment>
<sequence length="187" mass="22072">MKHCIIIEDRVERQQKQLTEEQWERLCQLAAVDSELPGYEEGKEYDFSAFDDYDIVAVHRTLLAKTNLINEFMDYAKNKKKNSIIFSGSITQQLVTNGGNTLAVEATVFYQSIVTFLETYDDSQDFPLYRFLYGNEWELPLLLRFRFLKWKEKDGTLQRQEKAELQSLQKAYEGDFEKRITELIQNI</sequence>
<dbReference type="STRING" id="1235788.C802_01516"/>
<evidence type="ECO:0000313" key="2">
    <source>
        <dbReference type="Proteomes" id="UP000014200"/>
    </source>
</evidence>
<proteinExistence type="predicted"/>
<protein>
    <submittedName>
        <fullName evidence="1">Uncharacterized protein</fullName>
    </submittedName>
</protein>
<accession>R9I9S7</accession>
<gene>
    <name evidence="1" type="ORF">C802_01516</name>
</gene>
<dbReference type="RefSeq" id="WP_016275924.1">
    <property type="nucleotide sequence ID" value="NZ_JABVZU010000003.1"/>
</dbReference>
<name>R9I9S7_9BACT</name>
<dbReference type="GeneID" id="82154710"/>
<keyword evidence="2" id="KW-1185">Reference proteome</keyword>
<reference evidence="1 2" key="1">
    <citation type="submission" date="2013-04" db="EMBL/GenBank/DDBJ databases">
        <title>The Genome Sequence of Bacteroides massiliensis dnLKV3.</title>
        <authorList>
            <consortium name="The Broad Institute Genomics Platform"/>
            <consortium name="The Broad Institute Genome Sequencing Center for Infectious Disease"/>
            <person name="Earl A."/>
            <person name="Xavier R."/>
            <person name="Kuhn K."/>
            <person name="Stappenbeck T."/>
            <person name="Walker B."/>
            <person name="Young S."/>
            <person name="Zeng Q."/>
            <person name="Gargeya S."/>
            <person name="Fitzgerald M."/>
            <person name="Haas B."/>
            <person name="Abouelleil A."/>
            <person name="Allen A.W."/>
            <person name="Alvarado L."/>
            <person name="Arachchi H.M."/>
            <person name="Berlin A.M."/>
            <person name="Chapman S.B."/>
            <person name="Gainer-Dewar J."/>
            <person name="Goldberg J."/>
            <person name="Griggs A."/>
            <person name="Gujja S."/>
            <person name="Hansen M."/>
            <person name="Howarth C."/>
            <person name="Imamovic A."/>
            <person name="Ireland A."/>
            <person name="Larimer J."/>
            <person name="McCowan C."/>
            <person name="Murphy C."/>
            <person name="Pearson M."/>
            <person name="Poon T.W."/>
            <person name="Priest M."/>
            <person name="Roberts A."/>
            <person name="Saif S."/>
            <person name="Shea T."/>
            <person name="Sisk P."/>
            <person name="Sykes S."/>
            <person name="Wortman J."/>
            <person name="Nusbaum C."/>
            <person name="Birren B."/>
        </authorList>
    </citation>
    <scope>NUCLEOTIDE SEQUENCE [LARGE SCALE GENOMIC DNA]</scope>
    <source>
        <strain evidence="2">dnLKV3</strain>
    </source>
</reference>
<organism evidence="1 2">
    <name type="scientific">Phocaeicola sartorii</name>
    <dbReference type="NCBI Taxonomy" id="671267"/>
    <lineage>
        <taxon>Bacteria</taxon>
        <taxon>Pseudomonadati</taxon>
        <taxon>Bacteroidota</taxon>
        <taxon>Bacteroidia</taxon>
        <taxon>Bacteroidales</taxon>
        <taxon>Bacteroidaceae</taxon>
        <taxon>Phocaeicola</taxon>
    </lineage>
</organism>
<dbReference type="HOGENOM" id="CLU_1444977_0_0_10"/>
<dbReference type="EMBL" id="ASSP01000009">
    <property type="protein sequence ID" value="EOS13673.1"/>
    <property type="molecule type" value="Genomic_DNA"/>
</dbReference>
<dbReference type="Proteomes" id="UP000014200">
    <property type="component" value="Unassembled WGS sequence"/>
</dbReference>
<dbReference type="AlphaFoldDB" id="R9I9S7"/>
<dbReference type="PATRIC" id="fig|1235788.3.peg.1551"/>
<evidence type="ECO:0000313" key="1">
    <source>
        <dbReference type="EMBL" id="EOS13673.1"/>
    </source>
</evidence>